<organism evidence="2 3">
    <name type="scientific">Eumeta variegata</name>
    <name type="common">Bagworm moth</name>
    <name type="synonym">Eumeta japonica</name>
    <dbReference type="NCBI Taxonomy" id="151549"/>
    <lineage>
        <taxon>Eukaryota</taxon>
        <taxon>Metazoa</taxon>
        <taxon>Ecdysozoa</taxon>
        <taxon>Arthropoda</taxon>
        <taxon>Hexapoda</taxon>
        <taxon>Insecta</taxon>
        <taxon>Pterygota</taxon>
        <taxon>Neoptera</taxon>
        <taxon>Endopterygota</taxon>
        <taxon>Lepidoptera</taxon>
        <taxon>Glossata</taxon>
        <taxon>Ditrysia</taxon>
        <taxon>Tineoidea</taxon>
        <taxon>Psychidae</taxon>
        <taxon>Oiketicinae</taxon>
        <taxon>Eumeta</taxon>
    </lineage>
</organism>
<name>A0A4C1Y8Z7_EUMVA</name>
<evidence type="ECO:0000256" key="1">
    <source>
        <dbReference type="SAM" id="MobiDB-lite"/>
    </source>
</evidence>
<protein>
    <submittedName>
        <fullName evidence="2">Uncharacterized protein</fullName>
    </submittedName>
</protein>
<sequence>MRDSEGRPRPAEGRARAAARWSLTSAKRCGRSAIPEAGDGGRTSTRRLRRSKGDLKWNHWLAKPVTAAHGCRAETRAPPHPVAPPAPAARLMHALPCSLPVPRLRVLSARTLDAAVGCVPLHTDRTFGTLDNEPKHVYVL</sequence>
<feature type="region of interest" description="Disordered" evidence="1">
    <location>
        <begin position="28"/>
        <end position="47"/>
    </location>
</feature>
<keyword evidence="3" id="KW-1185">Reference proteome</keyword>
<dbReference type="AlphaFoldDB" id="A0A4C1Y8Z7"/>
<feature type="region of interest" description="Disordered" evidence="1">
    <location>
        <begin position="1"/>
        <end position="22"/>
    </location>
</feature>
<proteinExistence type="predicted"/>
<dbReference type="Proteomes" id="UP000299102">
    <property type="component" value="Unassembled WGS sequence"/>
</dbReference>
<feature type="compositionally biased region" description="Basic and acidic residues" evidence="1">
    <location>
        <begin position="1"/>
        <end position="15"/>
    </location>
</feature>
<accession>A0A4C1Y8Z7</accession>
<gene>
    <name evidence="2" type="ORF">EVAR_57716_1</name>
</gene>
<evidence type="ECO:0000313" key="3">
    <source>
        <dbReference type="Proteomes" id="UP000299102"/>
    </source>
</evidence>
<evidence type="ECO:0000313" key="2">
    <source>
        <dbReference type="EMBL" id="GBP71332.1"/>
    </source>
</evidence>
<comment type="caution">
    <text evidence="2">The sequence shown here is derived from an EMBL/GenBank/DDBJ whole genome shotgun (WGS) entry which is preliminary data.</text>
</comment>
<dbReference type="EMBL" id="BGZK01001104">
    <property type="protein sequence ID" value="GBP71332.1"/>
    <property type="molecule type" value="Genomic_DNA"/>
</dbReference>
<reference evidence="2 3" key="1">
    <citation type="journal article" date="2019" name="Commun. Biol.">
        <title>The bagworm genome reveals a unique fibroin gene that provides high tensile strength.</title>
        <authorList>
            <person name="Kono N."/>
            <person name="Nakamura H."/>
            <person name="Ohtoshi R."/>
            <person name="Tomita M."/>
            <person name="Numata K."/>
            <person name="Arakawa K."/>
        </authorList>
    </citation>
    <scope>NUCLEOTIDE SEQUENCE [LARGE SCALE GENOMIC DNA]</scope>
</reference>